<dbReference type="AlphaFoldDB" id="A0A507D8G0"/>
<gene>
    <name evidence="2" type="ORF">SeLEV6574_g02451</name>
</gene>
<evidence type="ECO:0000313" key="3">
    <source>
        <dbReference type="Proteomes" id="UP000320475"/>
    </source>
</evidence>
<feature type="compositionally biased region" description="Polar residues" evidence="1">
    <location>
        <begin position="14"/>
        <end position="23"/>
    </location>
</feature>
<proteinExistence type="predicted"/>
<dbReference type="EMBL" id="QEAM01000068">
    <property type="protein sequence ID" value="TPX47803.1"/>
    <property type="molecule type" value="Genomic_DNA"/>
</dbReference>
<sequence>MDSEQPAPRELSNARPSTHVTPVSGTLRVDGVLGPQLVSELACSTQAPQLNFHHVLILAISATEAATSH</sequence>
<comment type="caution">
    <text evidence="2">The sequence shown here is derived from an EMBL/GenBank/DDBJ whole genome shotgun (WGS) entry which is preliminary data.</text>
</comment>
<feature type="region of interest" description="Disordered" evidence="1">
    <location>
        <begin position="1"/>
        <end position="23"/>
    </location>
</feature>
<reference evidence="2 3" key="1">
    <citation type="journal article" date="2019" name="Sci. Rep.">
        <title>Comparative genomics of chytrid fungi reveal insights into the obligate biotrophic and pathogenic lifestyle of Synchytrium endobioticum.</title>
        <authorList>
            <person name="van de Vossenberg B.T.L.H."/>
            <person name="Warris S."/>
            <person name="Nguyen H.D.T."/>
            <person name="van Gent-Pelzer M.P.E."/>
            <person name="Joly D.L."/>
            <person name="van de Geest H.C."/>
            <person name="Bonants P.J.M."/>
            <person name="Smith D.S."/>
            <person name="Levesque C.A."/>
            <person name="van der Lee T.A.J."/>
        </authorList>
    </citation>
    <scope>NUCLEOTIDE SEQUENCE [LARGE SCALE GENOMIC DNA]</scope>
    <source>
        <strain evidence="2 3">LEV6574</strain>
    </source>
</reference>
<accession>A0A507D8G0</accession>
<evidence type="ECO:0000256" key="1">
    <source>
        <dbReference type="SAM" id="MobiDB-lite"/>
    </source>
</evidence>
<protein>
    <submittedName>
        <fullName evidence="2">Uncharacterized protein</fullName>
    </submittedName>
</protein>
<organism evidence="2 3">
    <name type="scientific">Synchytrium endobioticum</name>
    <dbReference type="NCBI Taxonomy" id="286115"/>
    <lineage>
        <taxon>Eukaryota</taxon>
        <taxon>Fungi</taxon>
        <taxon>Fungi incertae sedis</taxon>
        <taxon>Chytridiomycota</taxon>
        <taxon>Chytridiomycota incertae sedis</taxon>
        <taxon>Chytridiomycetes</taxon>
        <taxon>Synchytriales</taxon>
        <taxon>Synchytriaceae</taxon>
        <taxon>Synchytrium</taxon>
    </lineage>
</organism>
<name>A0A507D8G0_9FUNG</name>
<evidence type="ECO:0000313" key="2">
    <source>
        <dbReference type="EMBL" id="TPX47803.1"/>
    </source>
</evidence>
<dbReference type="Proteomes" id="UP000320475">
    <property type="component" value="Unassembled WGS sequence"/>
</dbReference>